<accession>A0A5J5DRW7</accession>
<organism evidence="1 2">
    <name type="scientific">Etheostoma spectabile</name>
    <name type="common">orangethroat darter</name>
    <dbReference type="NCBI Taxonomy" id="54343"/>
    <lineage>
        <taxon>Eukaryota</taxon>
        <taxon>Metazoa</taxon>
        <taxon>Chordata</taxon>
        <taxon>Craniata</taxon>
        <taxon>Vertebrata</taxon>
        <taxon>Euteleostomi</taxon>
        <taxon>Actinopterygii</taxon>
        <taxon>Neopterygii</taxon>
        <taxon>Teleostei</taxon>
        <taxon>Neoteleostei</taxon>
        <taxon>Acanthomorphata</taxon>
        <taxon>Eupercaria</taxon>
        <taxon>Perciformes</taxon>
        <taxon>Percoidei</taxon>
        <taxon>Percidae</taxon>
        <taxon>Etheostomatinae</taxon>
        <taxon>Etheostoma</taxon>
    </lineage>
</organism>
<keyword evidence="2" id="KW-1185">Reference proteome</keyword>
<dbReference type="AlphaFoldDB" id="A0A5J5DRW7"/>
<sequence length="43" mass="5208">MQPTWSVQKYEVFSPQRHGPGKRGQDWAKKYLKTDFFKGFMDR</sequence>
<evidence type="ECO:0000313" key="1">
    <source>
        <dbReference type="EMBL" id="KAA8596155.1"/>
    </source>
</evidence>
<comment type="caution">
    <text evidence="1">The sequence shown here is derived from an EMBL/GenBank/DDBJ whole genome shotgun (WGS) entry which is preliminary data.</text>
</comment>
<protein>
    <submittedName>
        <fullName evidence="1">Uncharacterized protein</fullName>
    </submittedName>
</protein>
<evidence type="ECO:0000313" key="2">
    <source>
        <dbReference type="Proteomes" id="UP000327493"/>
    </source>
</evidence>
<dbReference type="EMBL" id="VOFY01000001">
    <property type="protein sequence ID" value="KAA8596155.1"/>
    <property type="molecule type" value="Genomic_DNA"/>
</dbReference>
<dbReference type="Proteomes" id="UP000327493">
    <property type="component" value="Chromosome 1"/>
</dbReference>
<proteinExistence type="predicted"/>
<gene>
    <name evidence="1" type="ORF">FQN60_011446</name>
</gene>
<reference evidence="1 2" key="1">
    <citation type="submission" date="2019-08" db="EMBL/GenBank/DDBJ databases">
        <title>A chromosome-level genome assembly, high-density linkage maps, and genome scans reveal the genomic architecture of hybrid incompatibilities underlying speciation via character displacement in darters (Percidae: Etheostominae).</title>
        <authorList>
            <person name="Moran R.L."/>
            <person name="Catchen J.M."/>
            <person name="Fuller R.C."/>
        </authorList>
    </citation>
    <scope>NUCLEOTIDE SEQUENCE [LARGE SCALE GENOMIC DNA]</scope>
    <source>
        <strain evidence="1">EspeVRDwgs_2016</strain>
        <tissue evidence="1">Muscle</tissue>
    </source>
</reference>
<name>A0A5J5DRW7_9PERO</name>